<organism evidence="1 2">
    <name type="scientific">Candidatus Yanofskybacteria bacterium RIFCSPHIGHO2_02_FULL_50_12</name>
    <dbReference type="NCBI Taxonomy" id="1802685"/>
    <lineage>
        <taxon>Bacteria</taxon>
        <taxon>Candidatus Yanofskyibacteriota</taxon>
    </lineage>
</organism>
<evidence type="ECO:0000313" key="2">
    <source>
        <dbReference type="Proteomes" id="UP000178117"/>
    </source>
</evidence>
<name>A0A1F8FSZ5_9BACT</name>
<dbReference type="AlphaFoldDB" id="A0A1F8FSZ5"/>
<dbReference type="EMBL" id="MGJZ01000034">
    <property type="protein sequence ID" value="OGN16273.1"/>
    <property type="molecule type" value="Genomic_DNA"/>
</dbReference>
<evidence type="ECO:0000313" key="1">
    <source>
        <dbReference type="EMBL" id="OGN16273.1"/>
    </source>
</evidence>
<sequence length="111" mass="12732">MKEPKIEKLEQPLLNLKTNPEEATTAMVKIEGPDWLEHQENWIRNLKSTEHTLKGALEWLASNPSDDSFVVYGLGGNHRYYVDSDGTIRFSSRHSLPKYAEMAEELGFKVQ</sequence>
<reference evidence="1 2" key="1">
    <citation type="journal article" date="2016" name="Nat. Commun.">
        <title>Thousands of microbial genomes shed light on interconnected biogeochemical processes in an aquifer system.</title>
        <authorList>
            <person name="Anantharaman K."/>
            <person name="Brown C.T."/>
            <person name="Hug L.A."/>
            <person name="Sharon I."/>
            <person name="Castelle C.J."/>
            <person name="Probst A.J."/>
            <person name="Thomas B.C."/>
            <person name="Singh A."/>
            <person name="Wilkins M.J."/>
            <person name="Karaoz U."/>
            <person name="Brodie E.L."/>
            <person name="Williams K.H."/>
            <person name="Hubbard S.S."/>
            <person name="Banfield J.F."/>
        </authorList>
    </citation>
    <scope>NUCLEOTIDE SEQUENCE [LARGE SCALE GENOMIC DNA]</scope>
</reference>
<gene>
    <name evidence="1" type="ORF">A3C88_00590</name>
</gene>
<proteinExistence type="predicted"/>
<protein>
    <submittedName>
        <fullName evidence="1">Uncharacterized protein</fullName>
    </submittedName>
</protein>
<dbReference type="Proteomes" id="UP000178117">
    <property type="component" value="Unassembled WGS sequence"/>
</dbReference>
<dbReference type="STRING" id="1802685.A3C88_00590"/>
<accession>A0A1F8FSZ5</accession>
<comment type="caution">
    <text evidence="1">The sequence shown here is derived from an EMBL/GenBank/DDBJ whole genome shotgun (WGS) entry which is preliminary data.</text>
</comment>